<dbReference type="PROSITE" id="PS51257">
    <property type="entry name" value="PROKAR_LIPOPROTEIN"/>
    <property type="match status" value="1"/>
</dbReference>
<dbReference type="eggNOG" id="ENOG5033054">
    <property type="taxonomic scope" value="Bacteria"/>
</dbReference>
<dbReference type="Proteomes" id="UP000182961">
    <property type="component" value="Unassembled WGS sequence"/>
</dbReference>
<name>A0A1I4RFB1_9FLAO</name>
<proteinExistence type="predicted"/>
<evidence type="ECO:0008006" key="3">
    <source>
        <dbReference type="Google" id="ProtNLM"/>
    </source>
</evidence>
<sequence length="162" mass="18007">MNVKRIAIAIGVSIFFIGCQSKKIDDTKTPLVEIKTTMIQDTIPYTIAQNYFVKNTVEAIENPKIETEAAFNSYFGAATTMGNNGKPTAVDFTKEFAIAIVLPKTDNATTIQPVALKKDANHSLVFEYKVVVGDKQSYTSRPFLLVLVDKKWEGQVQLKKVK</sequence>
<gene>
    <name evidence="1" type="ORF">SAMN05444143_101326</name>
</gene>
<dbReference type="EMBL" id="FOUT01000001">
    <property type="protein sequence ID" value="SFM50613.1"/>
    <property type="molecule type" value="Genomic_DNA"/>
</dbReference>
<evidence type="ECO:0000313" key="1">
    <source>
        <dbReference type="EMBL" id="SFM50613.1"/>
    </source>
</evidence>
<dbReference type="AlphaFoldDB" id="A0A1I4RFB1"/>
<organism evidence="1 2">
    <name type="scientific">Flavobacterium succinicans</name>
    <dbReference type="NCBI Taxonomy" id="29536"/>
    <lineage>
        <taxon>Bacteria</taxon>
        <taxon>Pseudomonadati</taxon>
        <taxon>Bacteroidota</taxon>
        <taxon>Flavobacteriia</taxon>
        <taxon>Flavobacteriales</taxon>
        <taxon>Flavobacteriaceae</taxon>
        <taxon>Flavobacterium</taxon>
    </lineage>
</organism>
<protein>
    <recommendedName>
        <fullName evidence="3">Lipoprotein</fullName>
    </recommendedName>
</protein>
<dbReference type="RefSeq" id="WP_024980699.1">
    <property type="nucleotide sequence ID" value="NZ_CBCRUM010000001.1"/>
</dbReference>
<keyword evidence="2" id="KW-1185">Reference proteome</keyword>
<evidence type="ECO:0000313" key="2">
    <source>
        <dbReference type="Proteomes" id="UP000182961"/>
    </source>
</evidence>
<reference evidence="2" key="1">
    <citation type="submission" date="2016-10" db="EMBL/GenBank/DDBJ databases">
        <authorList>
            <person name="Varghese N."/>
            <person name="Submissions S."/>
        </authorList>
    </citation>
    <scope>NUCLEOTIDE SEQUENCE [LARGE SCALE GENOMIC DNA]</scope>
    <source>
        <strain evidence="2">DSM 4002</strain>
    </source>
</reference>
<accession>A0A1I4RFB1</accession>